<sequence>MLCGIIVGFGGCENGDIQVKEVSLQIEDMDGISLNGKDNLEVLQVGIGRGERKNIVREERKEKYGEYLRMKREREVKKLRRERRLDSLCGVMGTLVFTVFCMMLFYH</sequence>
<proteinExistence type="predicted"/>
<evidence type="ECO:0000256" key="1">
    <source>
        <dbReference type="SAM" id="Phobius"/>
    </source>
</evidence>
<dbReference type="PANTHER" id="PTHR33736:SF13">
    <property type="entry name" value="OS11G0155100 PROTEIN"/>
    <property type="match status" value="1"/>
</dbReference>
<evidence type="ECO:0000313" key="2">
    <source>
        <dbReference type="EMBL" id="MCL7039494.1"/>
    </source>
</evidence>
<organism evidence="2 3">
    <name type="scientific">Papaver nudicaule</name>
    <name type="common">Iceland poppy</name>
    <dbReference type="NCBI Taxonomy" id="74823"/>
    <lineage>
        <taxon>Eukaryota</taxon>
        <taxon>Viridiplantae</taxon>
        <taxon>Streptophyta</taxon>
        <taxon>Embryophyta</taxon>
        <taxon>Tracheophyta</taxon>
        <taxon>Spermatophyta</taxon>
        <taxon>Magnoliopsida</taxon>
        <taxon>Ranunculales</taxon>
        <taxon>Papaveraceae</taxon>
        <taxon>Papaveroideae</taxon>
        <taxon>Papaver</taxon>
    </lineage>
</organism>
<gene>
    <name evidence="2" type="ORF">MKW94_020852</name>
</gene>
<dbReference type="EMBL" id="JAJJMA010201835">
    <property type="protein sequence ID" value="MCL7039494.1"/>
    <property type="molecule type" value="Genomic_DNA"/>
</dbReference>
<dbReference type="PANTHER" id="PTHR33736">
    <property type="entry name" value="F-BOX PROTEIN-RELATED"/>
    <property type="match status" value="1"/>
</dbReference>
<keyword evidence="1" id="KW-0812">Transmembrane</keyword>
<dbReference type="InterPro" id="IPR045283">
    <property type="entry name" value="AT3G44326-like"/>
</dbReference>
<keyword evidence="3" id="KW-1185">Reference proteome</keyword>
<protein>
    <submittedName>
        <fullName evidence="2">Uncharacterized protein</fullName>
    </submittedName>
</protein>
<keyword evidence="1" id="KW-1133">Transmembrane helix</keyword>
<evidence type="ECO:0000313" key="3">
    <source>
        <dbReference type="Proteomes" id="UP001177140"/>
    </source>
</evidence>
<dbReference type="AlphaFoldDB" id="A0AA42ARD0"/>
<comment type="caution">
    <text evidence="2">The sequence shown here is derived from an EMBL/GenBank/DDBJ whole genome shotgun (WGS) entry which is preliminary data.</text>
</comment>
<accession>A0AA42ARD0</accession>
<feature type="transmembrane region" description="Helical" evidence="1">
    <location>
        <begin position="87"/>
        <end position="106"/>
    </location>
</feature>
<keyword evidence="1" id="KW-0472">Membrane</keyword>
<dbReference type="Proteomes" id="UP001177140">
    <property type="component" value="Unassembled WGS sequence"/>
</dbReference>
<reference evidence="2" key="1">
    <citation type="submission" date="2022-03" db="EMBL/GenBank/DDBJ databases">
        <title>A functionally conserved STORR gene fusion in Papaver species that diverged 16.8 million years ago.</title>
        <authorList>
            <person name="Catania T."/>
        </authorList>
    </citation>
    <scope>NUCLEOTIDE SEQUENCE</scope>
    <source>
        <strain evidence="2">S-191538</strain>
    </source>
</reference>
<name>A0AA42ARD0_PAPNU</name>